<evidence type="ECO:0000313" key="10">
    <source>
        <dbReference type="EMBL" id="SUZ93671.1"/>
    </source>
</evidence>
<dbReference type="PANTHER" id="PTHR42724">
    <property type="entry name" value="TETRAACYLDISACCHARIDE 4'-KINASE"/>
    <property type="match status" value="1"/>
</dbReference>
<dbReference type="InterPro" id="IPR027417">
    <property type="entry name" value="P-loop_NTPase"/>
</dbReference>
<dbReference type="EMBL" id="UINC01002166">
    <property type="protein sequence ID" value="SUZ93671.1"/>
    <property type="molecule type" value="Genomic_DNA"/>
</dbReference>
<evidence type="ECO:0000256" key="2">
    <source>
        <dbReference type="ARBA" id="ARBA00012071"/>
    </source>
</evidence>
<dbReference type="GO" id="GO:0009029">
    <property type="term" value="F:lipid-A 4'-kinase activity"/>
    <property type="evidence" value="ECO:0007669"/>
    <property type="project" value="UniProtKB-EC"/>
</dbReference>
<dbReference type="NCBIfam" id="TIGR00682">
    <property type="entry name" value="lpxK"/>
    <property type="match status" value="1"/>
</dbReference>
<keyword evidence="3" id="KW-0444">Lipid biosynthesis</keyword>
<keyword evidence="8" id="KW-0067">ATP-binding</keyword>
<keyword evidence="9" id="KW-0443">Lipid metabolism</keyword>
<keyword evidence="5" id="KW-0808">Transferase</keyword>
<dbReference type="EC" id="2.7.1.130" evidence="2"/>
<dbReference type="SUPFAM" id="SSF52540">
    <property type="entry name" value="P-loop containing nucleoside triphosphate hydrolases"/>
    <property type="match status" value="1"/>
</dbReference>
<dbReference type="HAMAP" id="MF_00409">
    <property type="entry name" value="LpxK"/>
    <property type="match status" value="1"/>
</dbReference>
<keyword evidence="7" id="KW-0418">Kinase</keyword>
<dbReference type="AlphaFoldDB" id="A0A381RRA3"/>
<evidence type="ECO:0000256" key="6">
    <source>
        <dbReference type="ARBA" id="ARBA00022741"/>
    </source>
</evidence>
<evidence type="ECO:0000256" key="8">
    <source>
        <dbReference type="ARBA" id="ARBA00022840"/>
    </source>
</evidence>
<keyword evidence="6" id="KW-0547">Nucleotide-binding</keyword>
<evidence type="ECO:0000256" key="1">
    <source>
        <dbReference type="ARBA" id="ARBA00004870"/>
    </source>
</evidence>
<evidence type="ECO:0000256" key="7">
    <source>
        <dbReference type="ARBA" id="ARBA00022777"/>
    </source>
</evidence>
<sequence>MLGWIGRVYGEAAWRRRLWYANRCDARRRLRCPVISIGALTVGGSGKTPLTALVARTLLAMGERPAVLSRGHGRSEAVAGAVVVRDSQRLVGNLPTAGDEPWMLAQTLRDVVVVVAEDRYLAGRLAETSLGATVHLLDDGFQHLSLERGTDLLLVSPSDLEDPRVLPVGRLRERSATARFADALIVVGSPDAKRLEMATRLGLSRSFSAERILGPPTIRDGGLEPVQLLAGTSVLAVAGIALPGRFFDDLRSTGLKVNQALVFRDHHPFSSRDGARIEEAARTVGAAAIVTTEKDFARLRPLLPLALPVATVALTLEVEPADAFRTFIAERLALERSSAA</sequence>
<dbReference type="PANTHER" id="PTHR42724:SF1">
    <property type="entry name" value="TETRAACYLDISACCHARIDE 4'-KINASE, MITOCHONDRIAL-RELATED"/>
    <property type="match status" value="1"/>
</dbReference>
<gene>
    <name evidence="10" type="ORF">METZ01_LOCUS46525</name>
</gene>
<protein>
    <recommendedName>
        <fullName evidence="2">tetraacyldisaccharide 4'-kinase</fullName>
        <ecNumber evidence="2">2.7.1.130</ecNumber>
    </recommendedName>
</protein>
<evidence type="ECO:0000256" key="4">
    <source>
        <dbReference type="ARBA" id="ARBA00022556"/>
    </source>
</evidence>
<name>A0A381RRA3_9ZZZZ</name>
<accession>A0A381RRA3</accession>
<evidence type="ECO:0000256" key="5">
    <source>
        <dbReference type="ARBA" id="ARBA00022679"/>
    </source>
</evidence>
<dbReference type="GO" id="GO:0009244">
    <property type="term" value="P:lipopolysaccharide core region biosynthetic process"/>
    <property type="evidence" value="ECO:0007669"/>
    <property type="project" value="TreeGrafter"/>
</dbReference>
<dbReference type="GO" id="GO:0005524">
    <property type="term" value="F:ATP binding"/>
    <property type="evidence" value="ECO:0007669"/>
    <property type="project" value="UniProtKB-KW"/>
</dbReference>
<reference evidence="10" key="1">
    <citation type="submission" date="2018-05" db="EMBL/GenBank/DDBJ databases">
        <authorList>
            <person name="Lanie J.A."/>
            <person name="Ng W.-L."/>
            <person name="Kazmierczak K.M."/>
            <person name="Andrzejewski T.M."/>
            <person name="Davidsen T.M."/>
            <person name="Wayne K.J."/>
            <person name="Tettelin H."/>
            <person name="Glass J.I."/>
            <person name="Rusch D."/>
            <person name="Podicherti R."/>
            <person name="Tsui H.-C.T."/>
            <person name="Winkler M.E."/>
        </authorList>
    </citation>
    <scope>NUCLEOTIDE SEQUENCE</scope>
</reference>
<dbReference type="GO" id="GO:0005886">
    <property type="term" value="C:plasma membrane"/>
    <property type="evidence" value="ECO:0007669"/>
    <property type="project" value="TreeGrafter"/>
</dbReference>
<dbReference type="InterPro" id="IPR003758">
    <property type="entry name" value="LpxK"/>
</dbReference>
<comment type="pathway">
    <text evidence="1">Glycolipid biosynthesis; lipid IV(A) biosynthesis; lipid IV(A) from (3R)-3-hydroxytetradecanoyl-[acyl-carrier-protein] and UDP-N-acetyl-alpha-D-glucosamine: step 6/6.</text>
</comment>
<dbReference type="UniPathway" id="UPA00359">
    <property type="reaction ID" value="UER00482"/>
</dbReference>
<evidence type="ECO:0000256" key="3">
    <source>
        <dbReference type="ARBA" id="ARBA00022516"/>
    </source>
</evidence>
<keyword evidence="4" id="KW-0441">Lipid A biosynthesis</keyword>
<dbReference type="GO" id="GO:0009245">
    <property type="term" value="P:lipid A biosynthetic process"/>
    <property type="evidence" value="ECO:0007669"/>
    <property type="project" value="UniProtKB-KW"/>
</dbReference>
<proteinExistence type="inferred from homology"/>
<evidence type="ECO:0000256" key="9">
    <source>
        <dbReference type="ARBA" id="ARBA00023098"/>
    </source>
</evidence>
<dbReference type="Pfam" id="PF02606">
    <property type="entry name" value="LpxK"/>
    <property type="match status" value="1"/>
</dbReference>
<organism evidence="10">
    <name type="scientific">marine metagenome</name>
    <dbReference type="NCBI Taxonomy" id="408172"/>
    <lineage>
        <taxon>unclassified sequences</taxon>
        <taxon>metagenomes</taxon>
        <taxon>ecological metagenomes</taxon>
    </lineage>
</organism>